<evidence type="ECO:0000313" key="3">
    <source>
        <dbReference type="Proteomes" id="UP000186804"/>
    </source>
</evidence>
<keyword evidence="1" id="KW-0472">Membrane</keyword>
<protein>
    <submittedName>
        <fullName evidence="2">Uncharacterized protein</fullName>
    </submittedName>
</protein>
<dbReference type="VEuPathDB" id="CryptoDB:cand_019410"/>
<keyword evidence="1" id="KW-1133">Transmembrane helix</keyword>
<evidence type="ECO:0000313" key="2">
    <source>
        <dbReference type="EMBL" id="OII77231.1"/>
    </source>
</evidence>
<dbReference type="Proteomes" id="UP000186804">
    <property type="component" value="Unassembled WGS sequence"/>
</dbReference>
<name>A0A1J4MT38_9CRYT</name>
<comment type="caution">
    <text evidence="2">The sequence shown here is derived from an EMBL/GenBank/DDBJ whole genome shotgun (WGS) entry which is preliminary data.</text>
</comment>
<proteinExistence type="predicted"/>
<dbReference type="OrthoDB" id="10390211at2759"/>
<keyword evidence="3" id="KW-1185">Reference proteome</keyword>
<gene>
    <name evidence="2" type="ORF">cand_019410</name>
</gene>
<sequence>MVSNDINEEFPILQNINPENQGFLLKYTDNMLTAISINKTIMDIDGACEYTITFLLSIFVPTYIFSLGYISAANIEVKAFKK</sequence>
<dbReference type="GeneID" id="92366125"/>
<feature type="transmembrane region" description="Helical" evidence="1">
    <location>
        <begin position="52"/>
        <end position="72"/>
    </location>
</feature>
<accession>A0A1J4MT38</accession>
<reference evidence="2 3" key="1">
    <citation type="submission" date="2016-10" db="EMBL/GenBank/DDBJ databases">
        <title>Reductive evolution of mitochondrial metabolism and differential evolution of invasion-related proteins in Cryptosporidium.</title>
        <authorList>
            <person name="Liu S."/>
            <person name="Roellig D.M."/>
            <person name="Guo Y."/>
            <person name="Li N."/>
            <person name="Frace M.A."/>
            <person name="Tang K."/>
            <person name="Zhang L."/>
            <person name="Feng Y."/>
            <person name="Xiao L."/>
        </authorList>
    </citation>
    <scope>NUCLEOTIDE SEQUENCE [LARGE SCALE GENOMIC DNA]</scope>
    <source>
        <strain evidence="2">30847</strain>
    </source>
</reference>
<dbReference type="AlphaFoldDB" id="A0A1J4MT38"/>
<dbReference type="RefSeq" id="XP_067069077.1">
    <property type="nucleotide sequence ID" value="XM_067212171.1"/>
</dbReference>
<evidence type="ECO:0000256" key="1">
    <source>
        <dbReference type="SAM" id="Phobius"/>
    </source>
</evidence>
<organism evidence="2 3">
    <name type="scientific">Cryptosporidium andersoni</name>
    <dbReference type="NCBI Taxonomy" id="117008"/>
    <lineage>
        <taxon>Eukaryota</taxon>
        <taxon>Sar</taxon>
        <taxon>Alveolata</taxon>
        <taxon>Apicomplexa</taxon>
        <taxon>Conoidasida</taxon>
        <taxon>Coccidia</taxon>
        <taxon>Eucoccidiorida</taxon>
        <taxon>Eimeriorina</taxon>
        <taxon>Cryptosporidiidae</taxon>
        <taxon>Cryptosporidium</taxon>
    </lineage>
</organism>
<dbReference type="EMBL" id="LRBS01000043">
    <property type="protein sequence ID" value="OII77231.1"/>
    <property type="molecule type" value="Genomic_DNA"/>
</dbReference>
<keyword evidence="1" id="KW-0812">Transmembrane</keyword>